<dbReference type="SMART" id="SM00671">
    <property type="entry name" value="SEL1"/>
    <property type="match status" value="2"/>
</dbReference>
<organism evidence="3">
    <name type="scientific">Chaetoceros debilis</name>
    <dbReference type="NCBI Taxonomy" id="122233"/>
    <lineage>
        <taxon>Eukaryota</taxon>
        <taxon>Sar</taxon>
        <taxon>Stramenopiles</taxon>
        <taxon>Ochrophyta</taxon>
        <taxon>Bacillariophyta</taxon>
        <taxon>Coscinodiscophyceae</taxon>
        <taxon>Chaetocerotophycidae</taxon>
        <taxon>Chaetocerotales</taxon>
        <taxon>Chaetocerotaceae</taxon>
        <taxon>Chaetoceros</taxon>
    </lineage>
</organism>
<feature type="compositionally biased region" description="Low complexity" evidence="1">
    <location>
        <begin position="52"/>
        <end position="68"/>
    </location>
</feature>
<feature type="region of interest" description="Disordered" evidence="1">
    <location>
        <begin position="52"/>
        <end position="76"/>
    </location>
</feature>
<dbReference type="Gene3D" id="1.25.40.10">
    <property type="entry name" value="Tetratricopeptide repeat domain"/>
    <property type="match status" value="1"/>
</dbReference>
<dbReference type="PANTHER" id="PTHR37563">
    <property type="entry name" value="PHYTANOYL-COA DIOXYGENASE FAMILY PROTEIN (AFU_ORTHOLOGUE AFUA_2G03330)"/>
    <property type="match status" value="1"/>
</dbReference>
<dbReference type="InterPro" id="IPR006597">
    <property type="entry name" value="Sel1-like"/>
</dbReference>
<feature type="signal peptide" evidence="2">
    <location>
        <begin position="1"/>
        <end position="27"/>
    </location>
</feature>
<evidence type="ECO:0000313" key="3">
    <source>
        <dbReference type="EMBL" id="CAE0471538.1"/>
    </source>
</evidence>
<evidence type="ECO:0000256" key="1">
    <source>
        <dbReference type="SAM" id="MobiDB-lite"/>
    </source>
</evidence>
<evidence type="ECO:0000256" key="2">
    <source>
        <dbReference type="SAM" id="SignalP"/>
    </source>
</evidence>
<dbReference type="EMBL" id="HBIO01021287">
    <property type="protein sequence ID" value="CAE0471538.1"/>
    <property type="molecule type" value="Transcribed_RNA"/>
</dbReference>
<evidence type="ECO:0008006" key="4">
    <source>
        <dbReference type="Google" id="ProtNLM"/>
    </source>
</evidence>
<gene>
    <name evidence="3" type="ORF">CDEB00056_LOCUS16391</name>
</gene>
<keyword evidence="2" id="KW-0732">Signal</keyword>
<dbReference type="InterPro" id="IPR011990">
    <property type="entry name" value="TPR-like_helical_dom_sf"/>
</dbReference>
<feature type="compositionally biased region" description="Basic residues" evidence="1">
    <location>
        <begin position="107"/>
        <end position="123"/>
    </location>
</feature>
<protein>
    <recommendedName>
        <fullName evidence="4">Fe2OG dioxygenase domain-containing protein</fullName>
    </recommendedName>
</protein>
<reference evidence="3" key="1">
    <citation type="submission" date="2021-01" db="EMBL/GenBank/DDBJ databases">
        <authorList>
            <person name="Corre E."/>
            <person name="Pelletier E."/>
            <person name="Niang G."/>
            <person name="Scheremetjew M."/>
            <person name="Finn R."/>
            <person name="Kale V."/>
            <person name="Holt S."/>
            <person name="Cochrane G."/>
            <person name="Meng A."/>
            <person name="Brown T."/>
            <person name="Cohen L."/>
        </authorList>
    </citation>
    <scope>NUCLEOTIDE SEQUENCE</scope>
    <source>
        <strain evidence="3">MM31A-1</strain>
    </source>
</reference>
<dbReference type="PANTHER" id="PTHR37563:SF2">
    <property type="entry name" value="PHYTANOYL-COA DIOXYGENASE FAMILY PROTEIN (AFU_ORTHOLOGUE AFUA_2G03330)"/>
    <property type="match status" value="1"/>
</dbReference>
<accession>A0A7S3QBU3</accession>
<dbReference type="InterPro" id="IPR051961">
    <property type="entry name" value="Fungal_Metabolite_Diox"/>
</dbReference>
<dbReference type="SUPFAM" id="SSF51197">
    <property type="entry name" value="Clavaminate synthase-like"/>
    <property type="match status" value="1"/>
</dbReference>
<sequence>MNRSRSIKNLMRCALLAILGTSHVVMAFQTPFVLRTVPFTFRSKISCLRSSSTTITTSTTSTSTSTSTPDFSGSFDSHQMDELAQRGELEASFMQDSVGELEQPGKKISKKKKKQKMKQKMKKGPSIPILARTLREEGVVRLNGVLTPTSASTLREEILERRAAAYAAISGDNENGDGDSDGDGEQWRKYFADVLLKENRCDLLLPLKGSSGIQTALHEIFVSSTFLSNILVTALGGDDATLYELAALISEPGSPRQPVHPDNPYQEHTPLLTVFIALQDIAPEMGPTTFIPRTHTAAAHAKFDDISQRDGFLQNSSSVVALLKSGDASLFDSRAMHCGGANDEHQGATRVLLYASFQNPRATESIGNVGSLMKDIKPTMTLRELKSKLAAGAADKSLDPFDDDRGDREEEEAIRQNYLAAEEGNALAQLQLGTNYYLGEGGVEINHVEAVRWFEMAAAQGLAHAQFNLGYCYSTGVVVGTSSVSYRQDLERAAELFRLAAEQGHQGAKEAYVEALSECEKMKI</sequence>
<proteinExistence type="predicted"/>
<dbReference type="InterPro" id="IPR008775">
    <property type="entry name" value="Phytyl_CoA_dOase-like"/>
</dbReference>
<feature type="chain" id="PRO_5031214267" description="Fe2OG dioxygenase domain-containing protein" evidence="2">
    <location>
        <begin position="28"/>
        <end position="524"/>
    </location>
</feature>
<name>A0A7S3QBU3_9STRA</name>
<dbReference type="AlphaFoldDB" id="A0A7S3QBU3"/>
<dbReference type="Gene3D" id="2.60.120.620">
    <property type="entry name" value="q2cbj1_9rhob like domain"/>
    <property type="match status" value="1"/>
</dbReference>
<dbReference type="SUPFAM" id="SSF81901">
    <property type="entry name" value="HCP-like"/>
    <property type="match status" value="1"/>
</dbReference>
<dbReference type="Pfam" id="PF05721">
    <property type="entry name" value="PhyH"/>
    <property type="match status" value="1"/>
</dbReference>
<feature type="region of interest" description="Disordered" evidence="1">
    <location>
        <begin position="100"/>
        <end position="125"/>
    </location>
</feature>
<dbReference type="Pfam" id="PF08238">
    <property type="entry name" value="Sel1"/>
    <property type="match status" value="2"/>
</dbReference>